<evidence type="ECO:0000256" key="8">
    <source>
        <dbReference type="ARBA" id="ARBA00023235"/>
    </source>
</evidence>
<dbReference type="PROSITE" id="PS51194">
    <property type="entry name" value="HELICASE_CTER"/>
    <property type="match status" value="1"/>
</dbReference>
<keyword evidence="16" id="KW-1185">Reference proteome</keyword>
<evidence type="ECO:0000256" key="3">
    <source>
        <dbReference type="ARBA" id="ARBA00022741"/>
    </source>
</evidence>
<reference evidence="15 16" key="1">
    <citation type="submission" date="2021-03" db="EMBL/GenBank/DDBJ databases">
        <title>Aliifodinibius sp. nov., a new bacterium isolated from saline soil.</title>
        <authorList>
            <person name="Galisteo C."/>
            <person name="De La Haba R."/>
            <person name="Sanchez-Porro C."/>
            <person name="Ventosa A."/>
        </authorList>
    </citation>
    <scope>NUCLEOTIDE SEQUENCE [LARGE SCALE GENOMIC DNA]</scope>
    <source>
        <strain evidence="15 16">1BSP15-2V2</strain>
    </source>
</reference>
<evidence type="ECO:0000256" key="11">
    <source>
        <dbReference type="ARBA" id="ARBA00044535"/>
    </source>
</evidence>
<gene>
    <name evidence="15" type="ORF">J6I44_18685</name>
</gene>
<dbReference type="SUPFAM" id="SSF52540">
    <property type="entry name" value="P-loop containing nucleoside triphosphate hydrolases"/>
    <property type="match status" value="1"/>
</dbReference>
<dbReference type="Pfam" id="PF16124">
    <property type="entry name" value="RecQ_Zn_bind"/>
    <property type="match status" value="1"/>
</dbReference>
<dbReference type="SMART" id="SM00490">
    <property type="entry name" value="HELICc"/>
    <property type="match status" value="1"/>
</dbReference>
<keyword evidence="7" id="KW-0238">DNA-binding</keyword>
<comment type="caution">
    <text evidence="15">The sequence shown here is derived from an EMBL/GenBank/DDBJ whole genome shotgun (WGS) entry which is preliminary data.</text>
</comment>
<dbReference type="NCBIfam" id="TIGR00614">
    <property type="entry name" value="recQ_fam"/>
    <property type="match status" value="1"/>
</dbReference>
<evidence type="ECO:0000313" key="16">
    <source>
        <dbReference type="Proteomes" id="UP001207918"/>
    </source>
</evidence>
<comment type="similarity">
    <text evidence="1">Belongs to the helicase family. RecQ subfamily.</text>
</comment>
<evidence type="ECO:0000313" key="15">
    <source>
        <dbReference type="EMBL" id="MCW9708893.1"/>
    </source>
</evidence>
<dbReference type="InterPro" id="IPR032284">
    <property type="entry name" value="RecQ_Zn-bd"/>
</dbReference>
<keyword evidence="3" id="KW-0547">Nucleotide-binding</keyword>
<evidence type="ECO:0000259" key="13">
    <source>
        <dbReference type="PROSITE" id="PS51192"/>
    </source>
</evidence>
<name>A0ABT3PSR5_9BACT</name>
<dbReference type="Proteomes" id="UP001207918">
    <property type="component" value="Unassembled WGS sequence"/>
</dbReference>
<sequence>MDNETLEIAREALQKHWGFTSFREGQDAAIKSVLEKKNTMVLFPTGGGKSLCYQLPSVLFEGLTIVISPLVALMQDQVHQLNERGIAATFVNSTISSWEVEQRLVNARNGMYDLLYCAPERLETPLWEAELPRLDVDLIAIDEAHCISEWGHDFRPSYRQIRPAFESIADSVSWIALTATATPEVRADIAENLGFTDPEVISKGFERPNLKWWVTATEQKQKKILNAVKKAAPLGSGLIYGGTRRNCEELARKITNQLGVKTEAYHAGIESSNREEVQNRWIAGDLPLVVATNAFGMGIDKADCRYVIHYEMPYSLEAYYQQAGRAGRDGLESFPMLLFKPSDLAIARQRIKDSYPEKDQLQHVYDVLCDSLNLAVGAEMEKSEEVSIRALAKRSGYPARITQSALKVLNQLSIIELIEYLKPRVGIQFVASQDYIREQIQVSENQRKSLFLDTLLRQFGGEAFAAMKYLDFDYIQQKLGVSPNAVKKGLQVLQDHDQLLKFELNGEQPMVKLVDERQAKLRLRKEELEQYRNTLLEKLAYMKGYIQTENCREVYIRQYFGEQEVSPCGHCDNCLQKKKEDVQFTNSDLLAIRQALSGGGKTLGHLCRQLGWSKARIKRSLSHLIREEKVRAKTEKYFWVNNNK</sequence>
<dbReference type="Pfam" id="PF00270">
    <property type="entry name" value="DEAD"/>
    <property type="match status" value="1"/>
</dbReference>
<dbReference type="SMART" id="SM00487">
    <property type="entry name" value="DEXDc"/>
    <property type="match status" value="1"/>
</dbReference>
<dbReference type="Gene3D" id="1.10.10.10">
    <property type="entry name" value="Winged helix-like DNA-binding domain superfamily/Winged helix DNA-binding domain"/>
    <property type="match status" value="1"/>
</dbReference>
<dbReference type="CDD" id="cd17920">
    <property type="entry name" value="DEXHc_RecQ"/>
    <property type="match status" value="1"/>
</dbReference>
<evidence type="ECO:0000256" key="7">
    <source>
        <dbReference type="ARBA" id="ARBA00023125"/>
    </source>
</evidence>
<evidence type="ECO:0000256" key="1">
    <source>
        <dbReference type="ARBA" id="ARBA00005446"/>
    </source>
</evidence>
<feature type="domain" description="Helicase C-terminal" evidence="14">
    <location>
        <begin position="209"/>
        <end position="372"/>
    </location>
</feature>
<proteinExistence type="inferred from homology"/>
<evidence type="ECO:0000256" key="4">
    <source>
        <dbReference type="ARBA" id="ARBA00022801"/>
    </source>
</evidence>
<comment type="catalytic activity">
    <reaction evidence="9">
        <text>Couples ATP hydrolysis with the unwinding of duplex DNA by translocating in the 3'-5' direction.</text>
        <dbReference type="EC" id="5.6.2.4"/>
    </reaction>
</comment>
<keyword evidence="6" id="KW-0067">ATP-binding</keyword>
<dbReference type="GO" id="GO:0004386">
    <property type="term" value="F:helicase activity"/>
    <property type="evidence" value="ECO:0007669"/>
    <property type="project" value="UniProtKB-KW"/>
</dbReference>
<evidence type="ECO:0000256" key="6">
    <source>
        <dbReference type="ARBA" id="ARBA00022840"/>
    </source>
</evidence>
<dbReference type="Gene3D" id="3.40.50.300">
    <property type="entry name" value="P-loop containing nucleotide triphosphate hydrolases"/>
    <property type="match status" value="2"/>
</dbReference>
<dbReference type="InterPro" id="IPR027417">
    <property type="entry name" value="P-loop_NTPase"/>
</dbReference>
<protein>
    <recommendedName>
        <fullName evidence="11">ATP-dependent DNA helicase RecQ</fullName>
        <ecNumber evidence="10">5.6.2.4</ecNumber>
    </recommendedName>
    <alternativeName>
        <fullName evidence="12">DNA 3'-5' helicase RecQ</fullName>
    </alternativeName>
</protein>
<dbReference type="EMBL" id="JAGGJA010000018">
    <property type="protein sequence ID" value="MCW9708893.1"/>
    <property type="molecule type" value="Genomic_DNA"/>
</dbReference>
<keyword evidence="5 15" id="KW-0347">Helicase</keyword>
<dbReference type="RefSeq" id="WP_265767705.1">
    <property type="nucleotide sequence ID" value="NZ_JAGGJA010000018.1"/>
</dbReference>
<keyword evidence="2" id="KW-0479">Metal-binding</keyword>
<evidence type="ECO:0000256" key="5">
    <source>
        <dbReference type="ARBA" id="ARBA00022806"/>
    </source>
</evidence>
<dbReference type="InterPro" id="IPR036388">
    <property type="entry name" value="WH-like_DNA-bd_sf"/>
</dbReference>
<evidence type="ECO:0000256" key="10">
    <source>
        <dbReference type="ARBA" id="ARBA00034808"/>
    </source>
</evidence>
<evidence type="ECO:0000256" key="12">
    <source>
        <dbReference type="ARBA" id="ARBA00044550"/>
    </source>
</evidence>
<dbReference type="PROSITE" id="PS51192">
    <property type="entry name" value="HELICASE_ATP_BIND_1"/>
    <property type="match status" value="1"/>
</dbReference>
<evidence type="ECO:0000259" key="14">
    <source>
        <dbReference type="PROSITE" id="PS51194"/>
    </source>
</evidence>
<dbReference type="InterPro" id="IPR011545">
    <property type="entry name" value="DEAD/DEAH_box_helicase_dom"/>
</dbReference>
<organism evidence="15 16">
    <name type="scientific">Fodinibius salsisoli</name>
    <dbReference type="NCBI Taxonomy" id="2820877"/>
    <lineage>
        <taxon>Bacteria</taxon>
        <taxon>Pseudomonadati</taxon>
        <taxon>Balneolota</taxon>
        <taxon>Balneolia</taxon>
        <taxon>Balneolales</taxon>
        <taxon>Balneolaceae</taxon>
        <taxon>Fodinibius</taxon>
    </lineage>
</organism>
<evidence type="ECO:0000256" key="2">
    <source>
        <dbReference type="ARBA" id="ARBA00022723"/>
    </source>
</evidence>
<keyword evidence="8" id="KW-0413">Isomerase</keyword>
<dbReference type="InterPro" id="IPR001650">
    <property type="entry name" value="Helicase_C-like"/>
</dbReference>
<feature type="domain" description="Helicase ATP-binding" evidence="13">
    <location>
        <begin position="30"/>
        <end position="199"/>
    </location>
</feature>
<dbReference type="PANTHER" id="PTHR13710">
    <property type="entry name" value="DNA HELICASE RECQ FAMILY MEMBER"/>
    <property type="match status" value="1"/>
</dbReference>
<dbReference type="PANTHER" id="PTHR13710:SF105">
    <property type="entry name" value="ATP-DEPENDENT DNA HELICASE Q1"/>
    <property type="match status" value="1"/>
</dbReference>
<dbReference type="InterPro" id="IPR014001">
    <property type="entry name" value="Helicase_ATP-bd"/>
</dbReference>
<keyword evidence="4" id="KW-0378">Hydrolase</keyword>
<dbReference type="InterPro" id="IPR004589">
    <property type="entry name" value="DNA_helicase_ATP-dep_RecQ"/>
</dbReference>
<accession>A0ABT3PSR5</accession>
<evidence type="ECO:0000256" key="9">
    <source>
        <dbReference type="ARBA" id="ARBA00034617"/>
    </source>
</evidence>
<dbReference type="EC" id="5.6.2.4" evidence="10"/>
<dbReference type="Pfam" id="PF00271">
    <property type="entry name" value="Helicase_C"/>
    <property type="match status" value="1"/>
</dbReference>